<dbReference type="EMBL" id="BSSD01000001">
    <property type="protein sequence ID" value="GLW90253.1"/>
    <property type="molecule type" value="Genomic_DNA"/>
</dbReference>
<proteinExistence type="predicted"/>
<keyword evidence="2" id="KW-1185">Reference proteome</keyword>
<name>A0A9W6QL64_9PSEU</name>
<organism evidence="1 2">
    <name type="scientific">Actinokineospora globicatena</name>
    <dbReference type="NCBI Taxonomy" id="103729"/>
    <lineage>
        <taxon>Bacteria</taxon>
        <taxon>Bacillati</taxon>
        <taxon>Actinomycetota</taxon>
        <taxon>Actinomycetes</taxon>
        <taxon>Pseudonocardiales</taxon>
        <taxon>Pseudonocardiaceae</taxon>
        <taxon>Actinokineospora</taxon>
    </lineage>
</organism>
<accession>A0A9W6QL64</accession>
<dbReference type="AlphaFoldDB" id="A0A9W6QL64"/>
<gene>
    <name evidence="1" type="ORF">Aglo03_10690</name>
</gene>
<dbReference type="Proteomes" id="UP001165042">
    <property type="component" value="Unassembled WGS sequence"/>
</dbReference>
<protein>
    <submittedName>
        <fullName evidence="1">Uncharacterized protein</fullName>
    </submittedName>
</protein>
<evidence type="ECO:0000313" key="2">
    <source>
        <dbReference type="Proteomes" id="UP001165042"/>
    </source>
</evidence>
<comment type="caution">
    <text evidence="1">The sequence shown here is derived from an EMBL/GenBank/DDBJ whole genome shotgun (WGS) entry which is preliminary data.</text>
</comment>
<sequence>MAITEHLARLDPADLADRLRSAKPMDALWAYASTRREDPRPRLLHPGRPRHLAIAIRWD</sequence>
<reference evidence="1" key="1">
    <citation type="submission" date="2023-02" db="EMBL/GenBank/DDBJ databases">
        <title>Actinokineospora globicatena NBRC 15670.</title>
        <authorList>
            <person name="Ichikawa N."/>
            <person name="Sato H."/>
            <person name="Tonouchi N."/>
        </authorList>
    </citation>
    <scope>NUCLEOTIDE SEQUENCE</scope>
    <source>
        <strain evidence="1">NBRC 15670</strain>
    </source>
</reference>
<evidence type="ECO:0000313" key="1">
    <source>
        <dbReference type="EMBL" id="GLW90253.1"/>
    </source>
</evidence>